<proteinExistence type="predicted"/>
<accession>J9H1S2</accession>
<comment type="caution">
    <text evidence="1">The sequence shown here is derived from an EMBL/GenBank/DDBJ whole genome shotgun (WGS) entry which is preliminary data.</text>
</comment>
<protein>
    <submittedName>
        <fullName evidence="1">Uncharacterized protein</fullName>
    </submittedName>
</protein>
<dbReference type="EMBL" id="AMCI01000887">
    <property type="protein sequence ID" value="EJX07395.1"/>
    <property type="molecule type" value="Genomic_DNA"/>
</dbReference>
<reference evidence="1" key="1">
    <citation type="journal article" date="2012" name="PLoS ONE">
        <title>Gene sets for utilization of primary and secondary nutrition supplies in the distal gut of endangered iberian lynx.</title>
        <authorList>
            <person name="Alcaide M."/>
            <person name="Messina E."/>
            <person name="Richter M."/>
            <person name="Bargiela R."/>
            <person name="Peplies J."/>
            <person name="Huws S.A."/>
            <person name="Newbold C.J."/>
            <person name="Golyshin P.N."/>
            <person name="Simon M.A."/>
            <person name="Lopez G."/>
            <person name="Yakimov M.M."/>
            <person name="Ferrer M."/>
        </authorList>
    </citation>
    <scope>NUCLEOTIDE SEQUENCE</scope>
</reference>
<dbReference type="AlphaFoldDB" id="J9H1S2"/>
<evidence type="ECO:0000313" key="1">
    <source>
        <dbReference type="EMBL" id="EJX07395.1"/>
    </source>
</evidence>
<organism evidence="1">
    <name type="scientific">gut metagenome</name>
    <dbReference type="NCBI Taxonomy" id="749906"/>
    <lineage>
        <taxon>unclassified sequences</taxon>
        <taxon>metagenomes</taxon>
        <taxon>organismal metagenomes</taxon>
    </lineage>
</organism>
<sequence>MDELAGKYYTENEFINYRADKERPLPMIYQSGYLTIKDYDARRHRYLLDFPNAEVQQGSLR</sequence>
<name>J9H1S2_9ZZZZ</name>
<gene>
    <name evidence="1" type="ORF">EVA_04495</name>
</gene>